<protein>
    <submittedName>
        <fullName evidence="3">7TM GPCR serpentine receptor class x (Srx) domain-containing protein</fullName>
    </submittedName>
</protein>
<keyword evidence="2" id="KW-1185">Reference proteome</keyword>
<accession>A0A0K0ETX5</accession>
<reference evidence="3" key="2">
    <citation type="submission" date="2015-08" db="UniProtKB">
        <authorList>
            <consortium name="WormBaseParasite"/>
        </authorList>
    </citation>
    <scope>IDENTIFICATION</scope>
</reference>
<organism evidence="2 3">
    <name type="scientific">Strongyloides venezuelensis</name>
    <name type="common">Threadworm</name>
    <dbReference type="NCBI Taxonomy" id="75913"/>
    <lineage>
        <taxon>Eukaryota</taxon>
        <taxon>Metazoa</taxon>
        <taxon>Ecdysozoa</taxon>
        <taxon>Nematoda</taxon>
        <taxon>Chromadorea</taxon>
        <taxon>Rhabditida</taxon>
        <taxon>Tylenchina</taxon>
        <taxon>Panagrolaimomorpha</taxon>
        <taxon>Strongyloidoidea</taxon>
        <taxon>Strongyloididae</taxon>
        <taxon>Strongyloides</taxon>
    </lineage>
</organism>
<dbReference type="WBParaSite" id="SVE_0000576650.1">
    <property type="protein sequence ID" value="SVE_0000576650.1"/>
    <property type="gene ID" value="SVE_0000576650"/>
</dbReference>
<evidence type="ECO:0000313" key="2">
    <source>
        <dbReference type="Proteomes" id="UP000035680"/>
    </source>
</evidence>
<feature type="transmembrane region" description="Helical" evidence="1">
    <location>
        <begin position="12"/>
        <end position="37"/>
    </location>
</feature>
<evidence type="ECO:0000313" key="3">
    <source>
        <dbReference type="WBParaSite" id="SVE_0000576650.1"/>
    </source>
</evidence>
<evidence type="ECO:0000256" key="1">
    <source>
        <dbReference type="SAM" id="Phobius"/>
    </source>
</evidence>
<keyword evidence="1" id="KW-0472">Membrane</keyword>
<dbReference type="AlphaFoldDB" id="A0A0K0ETX5"/>
<proteinExistence type="predicted"/>
<keyword evidence="1" id="KW-0812">Transmembrane</keyword>
<keyword evidence="1" id="KW-1133">Transmembrane helix</keyword>
<dbReference type="Proteomes" id="UP000035680">
    <property type="component" value="Unassembled WGS sequence"/>
</dbReference>
<reference evidence="2" key="1">
    <citation type="submission" date="2014-07" db="EMBL/GenBank/DDBJ databases">
        <authorList>
            <person name="Martin A.A"/>
            <person name="De Silva N."/>
        </authorList>
    </citation>
    <scope>NUCLEOTIDE SEQUENCE</scope>
</reference>
<sequence>MYLRVLICTFGNIFQIILNFIVFNSVFFDKSFIYLFFTFIRNDKVIK</sequence>
<name>A0A0K0ETX5_STRVS</name>